<accession>A0ABR8XPQ0</accession>
<dbReference type="Gene3D" id="1.25.40.10">
    <property type="entry name" value="Tetratricopeptide repeat domain"/>
    <property type="match status" value="2"/>
</dbReference>
<name>A0ABR8XPQ0_9BACL</name>
<reference evidence="4 5" key="1">
    <citation type="submission" date="2020-08" db="EMBL/GenBank/DDBJ databases">
        <title>A Genomic Blueprint of the Chicken Gut Microbiome.</title>
        <authorList>
            <person name="Gilroy R."/>
            <person name="Ravi A."/>
            <person name="Getino M."/>
            <person name="Pursley I."/>
            <person name="Horton D.L."/>
            <person name="Alikhan N.-F."/>
            <person name="Baker D."/>
            <person name="Gharbi K."/>
            <person name="Hall N."/>
            <person name="Watson M."/>
            <person name="Adriaenssens E.M."/>
            <person name="Foster-Nyarko E."/>
            <person name="Jarju S."/>
            <person name="Secka A."/>
            <person name="Antonio M."/>
            <person name="Oren A."/>
            <person name="Chaudhuri R."/>
            <person name="La Ragione R.M."/>
            <person name="Hildebrand F."/>
            <person name="Pallen M.J."/>
        </authorList>
    </citation>
    <scope>NUCLEOTIDE SEQUENCE [LARGE SCALE GENOMIC DNA]</scope>
    <source>
        <strain evidence="4 5">Sa1YVA6</strain>
    </source>
</reference>
<comment type="caution">
    <text evidence="4">The sequence shown here is derived from an EMBL/GenBank/DDBJ whole genome shotgun (WGS) entry which is preliminary data.</text>
</comment>
<dbReference type="SMART" id="SM00028">
    <property type="entry name" value="TPR"/>
    <property type="match status" value="3"/>
</dbReference>
<organism evidence="4 5">
    <name type="scientific">Solibacillus merdavium</name>
    <dbReference type="NCBI Taxonomy" id="2762218"/>
    <lineage>
        <taxon>Bacteria</taxon>
        <taxon>Bacillati</taxon>
        <taxon>Bacillota</taxon>
        <taxon>Bacilli</taxon>
        <taxon>Bacillales</taxon>
        <taxon>Caryophanaceae</taxon>
        <taxon>Solibacillus</taxon>
    </lineage>
</organism>
<dbReference type="EMBL" id="JACSPW010000011">
    <property type="protein sequence ID" value="MBD8033872.1"/>
    <property type="molecule type" value="Genomic_DNA"/>
</dbReference>
<sequence>MENKRLKANTTNVVSFVPNGDYYYNIALKAIDRDEMDKAYKFIKRAADLSPDDAHVLLQYGILEMELQNFEHAYELIHTAYSLEPNEAEIIFMLAEVSGCIGHIADAQKYAARYLEMEPNGAYIEDASEILEFVDYVGEEIDDMDEFEGAKHVAQEKARRHMEQGDFQAAIEMLEQMIEEYPDLWNAYNNLALAYFYIGDAEQARALLYKVLRENTGNLHAMCNLTVFAYYERNTEELENLLSILKKIQPFEWDNRYKLGATLALIGQYEEAYKWLRSMSKKGYEGDPGFYFWLAQSAYFTGHEAVANDSWKRLIQLDPTKEGMEPWKSNEGTIFGDSAENHREFIIRQLSDEHESSRLFGLFLLKRSAFKQEIVAHPTILDVEKFSGLEKLCLAYALEYDFNKNSNEEKHFLRFMEVAELITETNESISLEVAQILSTWFALGEIAFQQGYAFKNSAALAAAVEYSYNIALEKKVTKKTIAGKYGISTATLTKYSDELYEFIPADFE</sequence>
<keyword evidence="5" id="KW-1185">Reference proteome</keyword>
<keyword evidence="1" id="KW-0677">Repeat</keyword>
<dbReference type="PANTHER" id="PTHR44943">
    <property type="entry name" value="CELLULOSE SYNTHASE OPERON PROTEIN C"/>
    <property type="match status" value="1"/>
</dbReference>
<dbReference type="Proteomes" id="UP000600565">
    <property type="component" value="Unassembled WGS sequence"/>
</dbReference>
<evidence type="ECO:0000256" key="3">
    <source>
        <dbReference type="PROSITE-ProRule" id="PRU00339"/>
    </source>
</evidence>
<keyword evidence="2 3" id="KW-0802">TPR repeat</keyword>
<evidence type="ECO:0000313" key="4">
    <source>
        <dbReference type="EMBL" id="MBD8033872.1"/>
    </source>
</evidence>
<dbReference type="SUPFAM" id="SSF48452">
    <property type="entry name" value="TPR-like"/>
    <property type="match status" value="1"/>
</dbReference>
<dbReference type="Pfam" id="PF14559">
    <property type="entry name" value="TPR_19"/>
    <property type="match status" value="1"/>
</dbReference>
<dbReference type="PANTHER" id="PTHR44943:SF8">
    <property type="entry name" value="TPR REPEAT-CONTAINING PROTEIN MJ0263"/>
    <property type="match status" value="1"/>
</dbReference>
<evidence type="ECO:0000256" key="2">
    <source>
        <dbReference type="ARBA" id="ARBA00022803"/>
    </source>
</evidence>
<evidence type="ECO:0000256" key="1">
    <source>
        <dbReference type="ARBA" id="ARBA00022737"/>
    </source>
</evidence>
<feature type="repeat" description="TPR" evidence="3">
    <location>
        <begin position="20"/>
        <end position="53"/>
    </location>
</feature>
<feature type="repeat" description="TPR" evidence="3">
    <location>
        <begin position="54"/>
        <end position="87"/>
    </location>
</feature>
<dbReference type="PROSITE" id="PS50005">
    <property type="entry name" value="TPR"/>
    <property type="match status" value="2"/>
</dbReference>
<dbReference type="InterPro" id="IPR019734">
    <property type="entry name" value="TPR_rpt"/>
</dbReference>
<dbReference type="InterPro" id="IPR011990">
    <property type="entry name" value="TPR-like_helical_dom_sf"/>
</dbReference>
<evidence type="ECO:0000313" key="5">
    <source>
        <dbReference type="Proteomes" id="UP000600565"/>
    </source>
</evidence>
<gene>
    <name evidence="4" type="ORF">H9632_12450</name>
</gene>
<protein>
    <submittedName>
        <fullName evidence="4">Tetratricopeptide repeat protein</fullName>
    </submittedName>
</protein>
<dbReference type="RefSeq" id="WP_191704390.1">
    <property type="nucleotide sequence ID" value="NZ_JACSPW010000011.1"/>
</dbReference>
<proteinExistence type="predicted"/>
<dbReference type="InterPro" id="IPR051685">
    <property type="entry name" value="Ycf3/AcsC/BcsC/TPR_MFPF"/>
</dbReference>